<keyword evidence="2" id="KW-0548">Nucleotidyltransferase</keyword>
<evidence type="ECO:0000256" key="10">
    <source>
        <dbReference type="ARBA" id="ARBA00044145"/>
    </source>
</evidence>
<evidence type="ECO:0000256" key="11">
    <source>
        <dbReference type="ARBA" id="ARBA00048304"/>
    </source>
</evidence>
<proteinExistence type="predicted"/>
<geneLocation type="plasmid" evidence="13">
    <name>p19Msa1047_11</name>
</geneLocation>
<accession>A0AAT9P777</accession>
<evidence type="ECO:0000256" key="4">
    <source>
        <dbReference type="ARBA" id="ARBA00022741"/>
    </source>
</evidence>
<keyword evidence="7" id="KW-0546">Nucleotide metabolism</keyword>
<keyword evidence="5" id="KW-0067">ATP-binding</keyword>
<keyword evidence="8" id="KW-0051">Antiviral defense</keyword>
<evidence type="ECO:0000256" key="6">
    <source>
        <dbReference type="ARBA" id="ARBA00022842"/>
    </source>
</evidence>
<evidence type="ECO:0000313" key="13">
    <source>
        <dbReference type="EMBL" id="QYA34105.1"/>
    </source>
</evidence>
<dbReference type="GO" id="GO:0140701">
    <property type="term" value="F:3',3'-cyclic GMP-AMP synthase activity"/>
    <property type="evidence" value="ECO:0007669"/>
    <property type="project" value="InterPro"/>
</dbReference>
<keyword evidence="1" id="KW-0808">Transferase</keyword>
<reference evidence="13" key="1">
    <citation type="submission" date="2024-06" db="EMBL/GenBank/DDBJ databases">
        <title>Prevalence and characterization of methicillin-resistant Macrococcus spp. in food producing animals and meat in Switzerland in 2019.</title>
        <authorList>
            <person name="Keller J.E."/>
            <person name="Schwendener S."/>
            <person name="Neuenschwander J."/>
            <person name="Overesch G."/>
            <person name="Perreten V."/>
        </authorList>
    </citation>
    <scope>NUCLEOTIDE SEQUENCE</scope>
    <source>
        <strain evidence="13">19Msa1099</strain>
        <plasmid evidence="13">p19Msa1047_11</plasmid>
    </source>
</reference>
<dbReference type="GO" id="GO:0009117">
    <property type="term" value="P:nucleotide metabolic process"/>
    <property type="evidence" value="ECO:0007669"/>
    <property type="project" value="UniProtKB-KW"/>
</dbReference>
<protein>
    <recommendedName>
        <fullName evidence="10">Cyclic GMP-AMP synthase</fullName>
    </recommendedName>
</protein>
<keyword evidence="6" id="KW-0460">Magnesium</keyword>
<dbReference type="GO" id="GO:0046872">
    <property type="term" value="F:metal ion binding"/>
    <property type="evidence" value="ECO:0007669"/>
    <property type="project" value="UniProtKB-KW"/>
</dbReference>
<organism evidence="13">
    <name type="scientific">Macrococcus psychrotolerans</name>
    <dbReference type="NCBI Taxonomy" id="3039389"/>
    <lineage>
        <taxon>Bacteria</taxon>
        <taxon>Bacillati</taxon>
        <taxon>Bacillota</taxon>
        <taxon>Bacilli</taxon>
        <taxon>Bacillales</taxon>
        <taxon>Staphylococcaceae</taxon>
        <taxon>Macrococcus</taxon>
    </lineage>
</organism>
<gene>
    <name evidence="13" type="ORF">KYI10_11960</name>
</gene>
<keyword evidence="4" id="KW-0547">Nucleotide-binding</keyword>
<evidence type="ECO:0000259" key="12">
    <source>
        <dbReference type="Pfam" id="PF21654"/>
    </source>
</evidence>
<name>A0AAT9P777_9STAP</name>
<dbReference type="GO" id="GO:0005524">
    <property type="term" value="F:ATP binding"/>
    <property type="evidence" value="ECO:0007669"/>
    <property type="project" value="UniProtKB-KW"/>
</dbReference>
<evidence type="ECO:0000256" key="9">
    <source>
        <dbReference type="ARBA" id="ARBA00023134"/>
    </source>
</evidence>
<keyword evidence="3" id="KW-0479">Metal-binding</keyword>
<comment type="catalytic activity">
    <reaction evidence="11">
        <text>GTP + ATP = 3',3'-cGAMP + 2 diphosphate</text>
        <dbReference type="Rhea" id="RHEA:35647"/>
        <dbReference type="ChEBI" id="CHEBI:30616"/>
        <dbReference type="ChEBI" id="CHEBI:33019"/>
        <dbReference type="ChEBI" id="CHEBI:37565"/>
        <dbReference type="ChEBI" id="CHEBI:71501"/>
    </reaction>
    <physiologicalReaction direction="left-to-right" evidence="11">
        <dbReference type="Rhea" id="RHEA:35648"/>
    </physiologicalReaction>
</comment>
<keyword evidence="13" id="KW-0614">Plasmid</keyword>
<evidence type="ECO:0000256" key="3">
    <source>
        <dbReference type="ARBA" id="ARBA00022723"/>
    </source>
</evidence>
<keyword evidence="9" id="KW-0342">GTP-binding</keyword>
<dbReference type="NCBIfam" id="NF041078">
    <property type="entry name" value="cGAS"/>
    <property type="match status" value="1"/>
</dbReference>
<evidence type="ECO:0000256" key="5">
    <source>
        <dbReference type="ARBA" id="ARBA00022840"/>
    </source>
</evidence>
<evidence type="ECO:0000256" key="1">
    <source>
        <dbReference type="ARBA" id="ARBA00022679"/>
    </source>
</evidence>
<sequence>MSYLQNIFLEFNENITISESYKHKIRRGRNTLREKINGGFLNDGHKKPEHLTQGSYAMHTALLPEDGEDFDLDSGIYLKDYDTEQIYWPSTIEVHKQILSYVSGHTNCIIDKDTCVRVDYQDNYHIDLPIYIIGLDKQNDEVAYLAHKINGWIISDPKAFRDWFNNNVKISDDKVVRRIVKYIKKWSKNKNINLPGMAISILVVECYEKADNDPDVLFKVLTNIYDRLEDNFSCRKPIRPLEEDLLEKYSFQDEQEILKELKEFKDLLHESIYISENEKMSTDILSEIFGSKFPIGDSDVKNINILTQTDVPEKIGLKNRHYA</sequence>
<dbReference type="GO" id="GO:0005525">
    <property type="term" value="F:GTP binding"/>
    <property type="evidence" value="ECO:0007669"/>
    <property type="project" value="UniProtKB-KW"/>
</dbReference>
<dbReference type="InterPro" id="IPR047805">
    <property type="entry name" value="GAMP_synthase"/>
</dbReference>
<evidence type="ECO:0000256" key="8">
    <source>
        <dbReference type="ARBA" id="ARBA00023118"/>
    </source>
</evidence>
<feature type="domain" description="Cyclic GMP-AMP synthase DncV-like nucleotidyltransferase" evidence="12">
    <location>
        <begin position="48"/>
        <end position="131"/>
    </location>
</feature>
<evidence type="ECO:0000256" key="2">
    <source>
        <dbReference type="ARBA" id="ARBA00022695"/>
    </source>
</evidence>
<dbReference type="Pfam" id="PF21654">
    <property type="entry name" value="DncV-like_NTFase"/>
    <property type="match status" value="1"/>
</dbReference>
<dbReference type="InterPro" id="IPR048445">
    <property type="entry name" value="DncV-like_NTFase"/>
</dbReference>
<evidence type="ECO:0000256" key="7">
    <source>
        <dbReference type="ARBA" id="ARBA00023080"/>
    </source>
</evidence>
<dbReference type="EMBL" id="CP079956">
    <property type="protein sequence ID" value="QYA34105.1"/>
    <property type="molecule type" value="Genomic_DNA"/>
</dbReference>
<dbReference type="GO" id="GO:0051607">
    <property type="term" value="P:defense response to virus"/>
    <property type="evidence" value="ECO:0007669"/>
    <property type="project" value="UniProtKB-KW"/>
</dbReference>
<dbReference type="AlphaFoldDB" id="A0AAT9P777"/>